<feature type="compositionally biased region" description="Low complexity" evidence="2">
    <location>
        <begin position="26"/>
        <end position="53"/>
    </location>
</feature>
<feature type="domain" description="C2H2-type" evidence="3">
    <location>
        <begin position="224"/>
        <end position="246"/>
    </location>
</feature>
<organism evidence="4 5">
    <name type="scientific">Prorocentrum cordatum</name>
    <dbReference type="NCBI Taxonomy" id="2364126"/>
    <lineage>
        <taxon>Eukaryota</taxon>
        <taxon>Sar</taxon>
        <taxon>Alveolata</taxon>
        <taxon>Dinophyceae</taxon>
        <taxon>Prorocentrales</taxon>
        <taxon>Prorocentraceae</taxon>
        <taxon>Prorocentrum</taxon>
    </lineage>
</organism>
<evidence type="ECO:0000256" key="1">
    <source>
        <dbReference type="ARBA" id="ARBA00024205"/>
    </source>
</evidence>
<proteinExistence type="inferred from homology"/>
<feature type="region of interest" description="Disordered" evidence="2">
    <location>
        <begin position="245"/>
        <end position="267"/>
    </location>
</feature>
<keyword evidence="5" id="KW-1185">Reference proteome</keyword>
<dbReference type="PANTHER" id="PTHR46355">
    <property type="entry name" value="UPF0428 PROTEIN CXORF56"/>
    <property type="match status" value="1"/>
</dbReference>
<comment type="caution">
    <text evidence="4">The sequence shown here is derived from an EMBL/GenBank/DDBJ whole genome shotgun (WGS) entry which is preliminary data.</text>
</comment>
<dbReference type="Pfam" id="PF25809">
    <property type="entry name" value="STEEP1"/>
    <property type="match status" value="1"/>
</dbReference>
<reference evidence="4" key="1">
    <citation type="submission" date="2023-10" db="EMBL/GenBank/DDBJ databases">
        <authorList>
            <person name="Chen Y."/>
            <person name="Shah S."/>
            <person name="Dougan E. K."/>
            <person name="Thang M."/>
            <person name="Chan C."/>
        </authorList>
    </citation>
    <scope>NUCLEOTIDE SEQUENCE [LARGE SCALE GENOMIC DNA]</scope>
</reference>
<evidence type="ECO:0000256" key="2">
    <source>
        <dbReference type="SAM" id="MobiDB-lite"/>
    </source>
</evidence>
<dbReference type="InterPro" id="IPR029704">
    <property type="entry name" value="STEEP-like"/>
</dbReference>
<evidence type="ECO:0000313" key="5">
    <source>
        <dbReference type="Proteomes" id="UP001189429"/>
    </source>
</evidence>
<dbReference type="EMBL" id="CAUYUJ010015055">
    <property type="protein sequence ID" value="CAK0849361.1"/>
    <property type="molecule type" value="Genomic_DNA"/>
</dbReference>
<feature type="compositionally biased region" description="Low complexity" evidence="2">
    <location>
        <begin position="75"/>
        <end position="87"/>
    </location>
</feature>
<feature type="region of interest" description="Disordered" evidence="2">
    <location>
        <begin position="26"/>
        <end position="91"/>
    </location>
</feature>
<protein>
    <recommendedName>
        <fullName evidence="3">C2H2-type domain-containing protein</fullName>
    </recommendedName>
</protein>
<dbReference type="PANTHER" id="PTHR46355:SF1">
    <property type="entry name" value="STING ER EXIT PROTEIN"/>
    <property type="match status" value="1"/>
</dbReference>
<dbReference type="PROSITE" id="PS00028">
    <property type="entry name" value="ZINC_FINGER_C2H2_1"/>
    <property type="match status" value="1"/>
</dbReference>
<comment type="similarity">
    <text evidence="1">Belongs to the STEEP1 family.</text>
</comment>
<evidence type="ECO:0000259" key="3">
    <source>
        <dbReference type="PROSITE" id="PS00028"/>
    </source>
</evidence>
<name>A0ABN9TT54_9DINO</name>
<dbReference type="Proteomes" id="UP001189429">
    <property type="component" value="Unassembled WGS sequence"/>
</dbReference>
<dbReference type="InterPro" id="IPR013087">
    <property type="entry name" value="Znf_C2H2_type"/>
</dbReference>
<gene>
    <name evidence="4" type="ORF">PCOR1329_LOCUS42074</name>
</gene>
<accession>A0ABN9TT54</accession>
<feature type="non-terminal residue" evidence="4">
    <location>
        <position position="1"/>
    </location>
</feature>
<sequence>PTGRASPPGATDPPIIFSLPGALPALAPGARGAAPRPRAAGAAAWRARQGVAPPAAWASPGRGRQRLRTQGALVAAPTRRQPGQPARRPGRMPKVVTFRRMPVFTNMRQKVNDDQFIVLHCKRCDTHVLITDIELADIPRRRTDGALVLDARKQVVRLYTSKQEGSQLIRRPNGAERQYVHACSSCGQAVGYTSTPHEAELQLVYIQETAVTVPWHRKKTPWVCKVCGFVCQDAPHLEQHRRQRQHFDAEDTRPAAAAADTKPIIVG</sequence>
<dbReference type="InterPro" id="IPR057965">
    <property type="entry name" value="STEEP1_dom"/>
</dbReference>
<evidence type="ECO:0000313" key="4">
    <source>
        <dbReference type="EMBL" id="CAK0849361.1"/>
    </source>
</evidence>